<evidence type="ECO:0000256" key="1">
    <source>
        <dbReference type="SAM" id="MobiDB-lite"/>
    </source>
</evidence>
<accession>A0A6C0BM26</accession>
<organism evidence="2">
    <name type="scientific">viral metagenome</name>
    <dbReference type="NCBI Taxonomy" id="1070528"/>
    <lineage>
        <taxon>unclassified sequences</taxon>
        <taxon>metagenomes</taxon>
        <taxon>organismal metagenomes</taxon>
    </lineage>
</organism>
<feature type="compositionally biased region" description="Polar residues" evidence="1">
    <location>
        <begin position="29"/>
        <end position="44"/>
    </location>
</feature>
<name>A0A6C0BM26_9ZZZZ</name>
<feature type="region of interest" description="Disordered" evidence="1">
    <location>
        <begin position="21"/>
        <end position="44"/>
    </location>
</feature>
<sequence length="44" mass="4770">MSEGHLLRSLSDIVEIHHPSRSGDDITVLKQSHSLGNQTNSIGC</sequence>
<dbReference type="AlphaFoldDB" id="A0A6C0BM26"/>
<reference evidence="2" key="1">
    <citation type="journal article" date="2020" name="Nature">
        <title>Giant virus diversity and host interactions through global metagenomics.</title>
        <authorList>
            <person name="Schulz F."/>
            <person name="Roux S."/>
            <person name="Paez-Espino D."/>
            <person name="Jungbluth S."/>
            <person name="Walsh D.A."/>
            <person name="Denef V.J."/>
            <person name="McMahon K.D."/>
            <person name="Konstantinidis K.T."/>
            <person name="Eloe-Fadrosh E.A."/>
            <person name="Kyrpides N.C."/>
            <person name="Woyke T."/>
        </authorList>
    </citation>
    <scope>NUCLEOTIDE SEQUENCE</scope>
    <source>
        <strain evidence="2">GVMAG-M-3300017651-5</strain>
    </source>
</reference>
<dbReference type="EMBL" id="MN739196">
    <property type="protein sequence ID" value="QHS93090.1"/>
    <property type="molecule type" value="Genomic_DNA"/>
</dbReference>
<evidence type="ECO:0000313" key="2">
    <source>
        <dbReference type="EMBL" id="QHS93090.1"/>
    </source>
</evidence>
<proteinExistence type="predicted"/>
<protein>
    <submittedName>
        <fullName evidence="2">Uncharacterized protein</fullName>
    </submittedName>
</protein>